<evidence type="ECO:0000256" key="6">
    <source>
        <dbReference type="ARBA" id="ARBA00022777"/>
    </source>
</evidence>
<dbReference type="GO" id="GO:0030295">
    <property type="term" value="F:protein kinase activator activity"/>
    <property type="evidence" value="ECO:0007669"/>
    <property type="project" value="TreeGrafter"/>
</dbReference>
<dbReference type="Gene3D" id="3.30.565.10">
    <property type="entry name" value="Histidine kinase-like ATPase, C-terminal domain"/>
    <property type="match status" value="1"/>
</dbReference>
<keyword evidence="8" id="KW-0902">Two-component regulatory system</keyword>
<keyword evidence="7" id="KW-0067">ATP-binding</keyword>
<dbReference type="SMART" id="SM00388">
    <property type="entry name" value="HisKA"/>
    <property type="match status" value="1"/>
</dbReference>
<dbReference type="InterPro" id="IPR005467">
    <property type="entry name" value="His_kinase_dom"/>
</dbReference>
<dbReference type="GO" id="GO:0005524">
    <property type="term" value="F:ATP binding"/>
    <property type="evidence" value="ECO:0007669"/>
    <property type="project" value="UniProtKB-KW"/>
</dbReference>
<dbReference type="Pfam" id="PF02518">
    <property type="entry name" value="HATPase_c"/>
    <property type="match status" value="1"/>
</dbReference>
<comment type="catalytic activity">
    <reaction evidence="1">
        <text>ATP + protein L-histidine = ADP + protein N-phospho-L-histidine.</text>
        <dbReference type="EC" id="2.7.13.3"/>
    </reaction>
</comment>
<dbReference type="InterPro" id="IPR036097">
    <property type="entry name" value="HisK_dim/P_sf"/>
</dbReference>
<dbReference type="PANTHER" id="PTHR42878">
    <property type="entry name" value="TWO-COMPONENT HISTIDINE KINASE"/>
    <property type="match status" value="1"/>
</dbReference>
<dbReference type="InterPro" id="IPR003661">
    <property type="entry name" value="HisK_dim/P_dom"/>
</dbReference>
<proteinExistence type="predicted"/>
<dbReference type="Gene3D" id="1.10.287.130">
    <property type="match status" value="1"/>
</dbReference>
<dbReference type="GO" id="GO:0000155">
    <property type="term" value="F:phosphorelay sensor kinase activity"/>
    <property type="evidence" value="ECO:0007669"/>
    <property type="project" value="InterPro"/>
</dbReference>
<dbReference type="RefSeq" id="WP_044618447.1">
    <property type="nucleotide sequence ID" value="NZ_CP007142.1"/>
</dbReference>
<dbReference type="STRING" id="1445510.YC6258_04411"/>
<dbReference type="InterPro" id="IPR036890">
    <property type="entry name" value="HATPase_C_sf"/>
</dbReference>
<dbReference type="PANTHER" id="PTHR42878:SF7">
    <property type="entry name" value="SENSOR HISTIDINE KINASE GLRK"/>
    <property type="match status" value="1"/>
</dbReference>
<evidence type="ECO:0000256" key="5">
    <source>
        <dbReference type="ARBA" id="ARBA00022741"/>
    </source>
</evidence>
<dbReference type="KEGG" id="gsn:YC6258_04411"/>
<dbReference type="SUPFAM" id="SSF55874">
    <property type="entry name" value="ATPase domain of HSP90 chaperone/DNA topoisomerase II/histidine kinase"/>
    <property type="match status" value="1"/>
</dbReference>
<keyword evidence="6 10" id="KW-0418">Kinase</keyword>
<dbReference type="AlphaFoldDB" id="A0A0C5VSX1"/>
<reference evidence="10 11" key="1">
    <citation type="submission" date="2014-01" db="EMBL/GenBank/DDBJ databases">
        <title>Full genme sequencing of cellulolytic bacterium Gynuella sunshinyii YC6258T gen. nov., sp. nov.</title>
        <authorList>
            <person name="Khan H."/>
            <person name="Chung E.J."/>
            <person name="Chung Y.R."/>
        </authorList>
    </citation>
    <scope>NUCLEOTIDE SEQUENCE [LARGE SCALE GENOMIC DNA]</scope>
    <source>
        <strain evidence="10 11">YC6258</strain>
    </source>
</reference>
<dbReference type="CDD" id="cd00082">
    <property type="entry name" value="HisKA"/>
    <property type="match status" value="1"/>
</dbReference>
<protein>
    <recommendedName>
        <fullName evidence="2">histidine kinase</fullName>
        <ecNumber evidence="2">2.7.13.3</ecNumber>
    </recommendedName>
</protein>
<dbReference type="SMART" id="SM00387">
    <property type="entry name" value="HATPase_c"/>
    <property type="match status" value="1"/>
</dbReference>
<evidence type="ECO:0000313" key="11">
    <source>
        <dbReference type="Proteomes" id="UP000032266"/>
    </source>
</evidence>
<evidence type="ECO:0000256" key="3">
    <source>
        <dbReference type="ARBA" id="ARBA00022553"/>
    </source>
</evidence>
<keyword evidence="3" id="KW-0597">Phosphoprotein</keyword>
<dbReference type="Proteomes" id="UP000032266">
    <property type="component" value="Chromosome"/>
</dbReference>
<dbReference type="GO" id="GO:0007234">
    <property type="term" value="P:osmosensory signaling via phosphorelay pathway"/>
    <property type="evidence" value="ECO:0007669"/>
    <property type="project" value="TreeGrafter"/>
</dbReference>
<sequence length="227" mass="25350">MKPINFDKNMVLASMAHDIKNSLALISAELNTVIESLPDNSGDTSKNLKRIQLETNRINSTLINLLGIYKASHERLLVAPDEVLLIDFVDDIVNHFKTTAENLGIQLSVDLQDPDLTWFFDPILIENLVKNLMSNALRYTASLLRITVYVEDELLYFKILDDGHGFPEAMLNCLSETYETEFKNGSTGLGLLFANQIAEMHKNKDKSGSIVLSNRVDGGAEIVLKLP</sequence>
<dbReference type="OrthoDB" id="9806130at2"/>
<accession>A0A0C5VSX1</accession>
<dbReference type="PROSITE" id="PS50109">
    <property type="entry name" value="HIS_KIN"/>
    <property type="match status" value="1"/>
</dbReference>
<dbReference type="SUPFAM" id="SSF47384">
    <property type="entry name" value="Homodimeric domain of signal transducing histidine kinase"/>
    <property type="match status" value="1"/>
</dbReference>
<name>A0A0C5VSX1_9GAMM</name>
<dbReference type="PRINTS" id="PR00344">
    <property type="entry name" value="BCTRLSENSOR"/>
</dbReference>
<gene>
    <name evidence="10" type="ORF">YC6258_04411</name>
</gene>
<evidence type="ECO:0000256" key="8">
    <source>
        <dbReference type="ARBA" id="ARBA00023012"/>
    </source>
</evidence>
<dbReference type="EMBL" id="CP007142">
    <property type="protein sequence ID" value="AJQ96443.1"/>
    <property type="molecule type" value="Genomic_DNA"/>
</dbReference>
<keyword evidence="5" id="KW-0547">Nucleotide-binding</keyword>
<keyword evidence="4" id="KW-0808">Transferase</keyword>
<dbReference type="GO" id="GO:0000156">
    <property type="term" value="F:phosphorelay response regulator activity"/>
    <property type="evidence" value="ECO:0007669"/>
    <property type="project" value="TreeGrafter"/>
</dbReference>
<dbReference type="InterPro" id="IPR050351">
    <property type="entry name" value="BphY/WalK/GraS-like"/>
</dbReference>
<evidence type="ECO:0000259" key="9">
    <source>
        <dbReference type="PROSITE" id="PS50109"/>
    </source>
</evidence>
<dbReference type="HOGENOM" id="CLU_105049_0_0_6"/>
<dbReference type="InterPro" id="IPR004358">
    <property type="entry name" value="Sig_transdc_His_kin-like_C"/>
</dbReference>
<keyword evidence="11" id="KW-1185">Reference proteome</keyword>
<evidence type="ECO:0000256" key="7">
    <source>
        <dbReference type="ARBA" id="ARBA00022840"/>
    </source>
</evidence>
<evidence type="ECO:0000256" key="4">
    <source>
        <dbReference type="ARBA" id="ARBA00022679"/>
    </source>
</evidence>
<dbReference type="InterPro" id="IPR003594">
    <property type="entry name" value="HATPase_dom"/>
</dbReference>
<evidence type="ECO:0000313" key="10">
    <source>
        <dbReference type="EMBL" id="AJQ96443.1"/>
    </source>
</evidence>
<dbReference type="EC" id="2.7.13.3" evidence="2"/>
<evidence type="ECO:0000256" key="2">
    <source>
        <dbReference type="ARBA" id="ARBA00012438"/>
    </source>
</evidence>
<evidence type="ECO:0000256" key="1">
    <source>
        <dbReference type="ARBA" id="ARBA00000085"/>
    </source>
</evidence>
<organism evidence="10 11">
    <name type="scientific">Gynuella sunshinyii YC6258</name>
    <dbReference type="NCBI Taxonomy" id="1445510"/>
    <lineage>
        <taxon>Bacteria</taxon>
        <taxon>Pseudomonadati</taxon>
        <taxon>Pseudomonadota</taxon>
        <taxon>Gammaproteobacteria</taxon>
        <taxon>Oceanospirillales</taxon>
        <taxon>Saccharospirillaceae</taxon>
        <taxon>Gynuella</taxon>
    </lineage>
</organism>
<feature type="domain" description="Histidine kinase" evidence="9">
    <location>
        <begin position="14"/>
        <end position="227"/>
    </location>
</feature>